<dbReference type="FunFam" id="3.40.50.720:FF:000577">
    <property type="entry name" value="Proline utilization protein PrnX, putative"/>
    <property type="match status" value="1"/>
</dbReference>
<evidence type="ECO:0000256" key="2">
    <source>
        <dbReference type="ARBA" id="ARBA00008903"/>
    </source>
</evidence>
<organism evidence="9 10">
    <name type="scientific">Xylaria flabelliformis</name>
    <dbReference type="NCBI Taxonomy" id="2512241"/>
    <lineage>
        <taxon>Eukaryota</taxon>
        <taxon>Fungi</taxon>
        <taxon>Dikarya</taxon>
        <taxon>Ascomycota</taxon>
        <taxon>Pezizomycotina</taxon>
        <taxon>Sordariomycetes</taxon>
        <taxon>Xylariomycetidae</taxon>
        <taxon>Xylariales</taxon>
        <taxon>Xylariaceae</taxon>
        <taxon>Xylaria</taxon>
    </lineage>
</organism>
<evidence type="ECO:0000256" key="7">
    <source>
        <dbReference type="PIRSR" id="PIRSR601765-1"/>
    </source>
</evidence>
<comment type="catalytic activity">
    <reaction evidence="6">
        <text>hydrogencarbonate + H(+) = CO2 + H2O</text>
        <dbReference type="Rhea" id="RHEA:10748"/>
        <dbReference type="ChEBI" id="CHEBI:15377"/>
        <dbReference type="ChEBI" id="CHEBI:15378"/>
        <dbReference type="ChEBI" id="CHEBI:16526"/>
        <dbReference type="ChEBI" id="CHEBI:17544"/>
        <dbReference type="EC" id="4.2.1.1"/>
    </reaction>
</comment>
<dbReference type="PROSITE" id="PS00705">
    <property type="entry name" value="PROK_CO2_ANHYDRASE_2"/>
    <property type="match status" value="1"/>
</dbReference>
<evidence type="ECO:0000256" key="6">
    <source>
        <dbReference type="ARBA" id="ARBA00048348"/>
    </source>
</evidence>
<gene>
    <name evidence="9" type="ORF">FHL15_003470</name>
</gene>
<dbReference type="CDD" id="cd00883">
    <property type="entry name" value="beta_CA_cladeA"/>
    <property type="match status" value="1"/>
</dbReference>
<feature type="compositionally biased region" description="Basic and acidic residues" evidence="8">
    <location>
        <begin position="687"/>
        <end position="696"/>
    </location>
</feature>
<dbReference type="GO" id="GO:0008270">
    <property type="term" value="F:zinc ion binding"/>
    <property type="evidence" value="ECO:0007669"/>
    <property type="project" value="InterPro"/>
</dbReference>
<dbReference type="Gene3D" id="3.40.50.720">
    <property type="entry name" value="NAD(P)-binding Rossmann-like Domain"/>
    <property type="match status" value="1"/>
</dbReference>
<dbReference type="InterPro" id="IPR036874">
    <property type="entry name" value="Carbonic_anhydrase_sf"/>
</dbReference>
<dbReference type="InterPro" id="IPR003462">
    <property type="entry name" value="ODC_Mu_crystall"/>
</dbReference>
<dbReference type="GO" id="GO:0015976">
    <property type="term" value="P:carbon utilization"/>
    <property type="evidence" value="ECO:0007669"/>
    <property type="project" value="InterPro"/>
</dbReference>
<keyword evidence="5" id="KW-0456">Lyase</keyword>
<feature type="binding site" evidence="7">
    <location>
        <position position="46"/>
    </location>
    <ligand>
        <name>Zn(2+)</name>
        <dbReference type="ChEBI" id="CHEBI:29105"/>
    </ligand>
</feature>
<feature type="compositionally biased region" description="Polar residues" evidence="8">
    <location>
        <begin position="630"/>
        <end position="646"/>
    </location>
</feature>
<dbReference type="PANTHER" id="PTHR13812:SF19">
    <property type="entry name" value="KETIMINE REDUCTASE MU-CRYSTALLIN"/>
    <property type="match status" value="1"/>
</dbReference>
<sequence length="744" mass="81239">MGISEDAFAYALSSNQAWAGYKAHQNPDFFPRLAAGQSPEILWLGCSDSRCPETTILGLQPGDVFVHRNIANIISPTDINTSAVIEYAVDQLRVKHVVLCGHSECGGAAAALGDMRVGGVLDTWLTPLKAIRNANKDELNAIGDEKARAVRIAELNIDAGIKILMANITIQDAIRDRGLQVHGTLFDIGSGRLRNLGLGTGKGGHKHGSGGIHDAEVVRGNHGTLAMRIAEQKMAFPKSTFSSSMRGFRTTPRKSKSNDDELQSVPMSLTVLSDEVIRNLLDNLTHDEAECFQNVLKSALHEYSTATQAIEAGLYHQPPRTSSYSDRTGATTLFMPSMSPIGHGVKVVTLSSPHADSSLPTIKPTGSLTLYAPEGNPIGFLHAQTLTAFRTALASSCLLTKRANVRTLTVFGAGLQAYWHIRLALMLRGATIRTVNIINRQFSENAKQVLRELYAVPVEVKEREGWEEVQFSMLTPGYGEYNRLQKENIRAADVIYCCTPSTEELFDASILTNHEGRRKGRLIVAVGSYTKDMRELPRELLVQATRPHKHGHLHYHKHATEGGVIVVDSLDGALKEAGEIINAELEPKQLIELGELIMIRRLATEESISSRRSTEADSLSESIDKLDFSSPTSAMSTVYGTSSETGSISKRSSSQSPSRTRRGSDSGDKSGFHLPGFRHHKRTASSRSEKETQKHDEHLARWITSGNVIYKSVGLGLMDLVVGLEVVKLANAKNLGTRVENFVP</sequence>
<evidence type="ECO:0000256" key="5">
    <source>
        <dbReference type="ARBA" id="ARBA00023239"/>
    </source>
</evidence>
<dbReference type="GO" id="GO:0004089">
    <property type="term" value="F:carbonate dehydratase activity"/>
    <property type="evidence" value="ECO:0007669"/>
    <property type="project" value="UniProtKB-EC"/>
</dbReference>
<dbReference type="InterPro" id="IPR036291">
    <property type="entry name" value="NAD(P)-bd_dom_sf"/>
</dbReference>
<evidence type="ECO:0000256" key="8">
    <source>
        <dbReference type="SAM" id="MobiDB-lite"/>
    </source>
</evidence>
<comment type="similarity">
    <text evidence="2">Belongs to the ornithine cyclodeaminase/mu-crystallin family.</text>
</comment>
<protein>
    <recommendedName>
        <fullName evidence="3">carbonic anhydrase</fullName>
        <ecNumber evidence="3">4.2.1.1</ecNumber>
    </recommendedName>
</protein>
<dbReference type="AlphaFoldDB" id="A0A553I5N2"/>
<evidence type="ECO:0000256" key="4">
    <source>
        <dbReference type="ARBA" id="ARBA00022833"/>
    </source>
</evidence>
<dbReference type="SUPFAM" id="SSF53056">
    <property type="entry name" value="beta-carbonic anhydrase, cab"/>
    <property type="match status" value="1"/>
</dbReference>
<feature type="binding site" evidence="7">
    <location>
        <position position="102"/>
    </location>
    <ligand>
        <name>Zn(2+)</name>
        <dbReference type="ChEBI" id="CHEBI:29105"/>
    </ligand>
</feature>
<dbReference type="SMART" id="SM00947">
    <property type="entry name" value="Pro_CA"/>
    <property type="match status" value="1"/>
</dbReference>
<evidence type="ECO:0000256" key="3">
    <source>
        <dbReference type="ARBA" id="ARBA00012925"/>
    </source>
</evidence>
<dbReference type="GO" id="GO:0005737">
    <property type="term" value="C:cytoplasm"/>
    <property type="evidence" value="ECO:0007669"/>
    <property type="project" value="TreeGrafter"/>
</dbReference>
<dbReference type="PANTHER" id="PTHR13812">
    <property type="entry name" value="KETIMINE REDUCTASE MU-CRYSTALLIN"/>
    <property type="match status" value="1"/>
</dbReference>
<feature type="binding site" evidence="7">
    <location>
        <position position="48"/>
    </location>
    <ligand>
        <name>Zn(2+)</name>
        <dbReference type="ChEBI" id="CHEBI:29105"/>
    </ligand>
</feature>
<dbReference type="Proteomes" id="UP000319160">
    <property type="component" value="Unassembled WGS sequence"/>
</dbReference>
<keyword evidence="7" id="KW-0479">Metal-binding</keyword>
<evidence type="ECO:0000313" key="10">
    <source>
        <dbReference type="Proteomes" id="UP000319160"/>
    </source>
</evidence>
<comment type="similarity">
    <text evidence="1">Belongs to the beta-class carbonic anhydrase family.</text>
</comment>
<evidence type="ECO:0000313" key="9">
    <source>
        <dbReference type="EMBL" id="TRX95512.1"/>
    </source>
</evidence>
<dbReference type="SUPFAM" id="SSF51735">
    <property type="entry name" value="NAD(P)-binding Rossmann-fold domains"/>
    <property type="match status" value="1"/>
</dbReference>
<keyword evidence="4 7" id="KW-0862">Zinc</keyword>
<dbReference type="OrthoDB" id="41492at2759"/>
<dbReference type="InterPro" id="IPR001765">
    <property type="entry name" value="Carbonic_anhydrase"/>
</dbReference>
<dbReference type="InterPro" id="IPR015892">
    <property type="entry name" value="Carbonic_anhydrase_CS"/>
</dbReference>
<accession>A0A553I5N2</accession>
<feature type="compositionally biased region" description="Basic and acidic residues" evidence="8">
    <location>
        <begin position="662"/>
        <end position="671"/>
    </location>
</feature>
<dbReference type="Pfam" id="PF02423">
    <property type="entry name" value="OCD_Mu_crystall"/>
    <property type="match status" value="1"/>
</dbReference>
<dbReference type="EC" id="4.2.1.1" evidence="3"/>
<comment type="cofactor">
    <cofactor evidence="7">
        <name>Zn(2+)</name>
        <dbReference type="ChEBI" id="CHEBI:29105"/>
    </cofactor>
    <text evidence="7">Binds 1 zinc ion per subunit.</text>
</comment>
<dbReference type="InterPro" id="IPR023401">
    <property type="entry name" value="ODC_N"/>
</dbReference>
<feature type="binding site" evidence="7">
    <location>
        <position position="105"/>
    </location>
    <ligand>
        <name>Zn(2+)</name>
        <dbReference type="ChEBI" id="CHEBI:29105"/>
    </ligand>
</feature>
<proteinExistence type="inferred from homology"/>
<dbReference type="Gene3D" id="3.30.1780.10">
    <property type="entry name" value="ornithine cyclodeaminase, domain 1"/>
    <property type="match status" value="1"/>
</dbReference>
<keyword evidence="10" id="KW-1185">Reference proteome</keyword>
<dbReference type="STRING" id="2512241.A0A553I5N2"/>
<evidence type="ECO:0000256" key="1">
    <source>
        <dbReference type="ARBA" id="ARBA00006217"/>
    </source>
</evidence>
<name>A0A553I5N2_9PEZI</name>
<dbReference type="EMBL" id="VFLP01000015">
    <property type="protein sequence ID" value="TRX95512.1"/>
    <property type="molecule type" value="Genomic_DNA"/>
</dbReference>
<feature type="region of interest" description="Disordered" evidence="8">
    <location>
        <begin position="630"/>
        <end position="696"/>
    </location>
</feature>
<comment type="caution">
    <text evidence="9">The sequence shown here is derived from an EMBL/GenBank/DDBJ whole genome shotgun (WGS) entry which is preliminary data.</text>
</comment>
<feature type="compositionally biased region" description="Low complexity" evidence="8">
    <location>
        <begin position="647"/>
        <end position="658"/>
    </location>
</feature>
<reference evidence="10" key="1">
    <citation type="submission" date="2019-06" db="EMBL/GenBank/DDBJ databases">
        <title>Draft genome sequence of the griseofulvin-producing fungus Xylaria cubensis strain G536.</title>
        <authorList>
            <person name="Mead M.E."/>
            <person name="Raja H.A."/>
            <person name="Steenwyk J.L."/>
            <person name="Knowles S.L."/>
            <person name="Oberlies N.H."/>
            <person name="Rokas A."/>
        </authorList>
    </citation>
    <scope>NUCLEOTIDE SEQUENCE [LARGE SCALE GENOMIC DNA]</scope>
    <source>
        <strain evidence="10">G536</strain>
    </source>
</reference>
<feature type="region of interest" description="Disordered" evidence="8">
    <location>
        <begin position="241"/>
        <end position="262"/>
    </location>
</feature>
<dbReference type="Pfam" id="PF00484">
    <property type="entry name" value="Pro_CA"/>
    <property type="match status" value="1"/>
</dbReference>
<dbReference type="Gene3D" id="3.40.1050.10">
    <property type="entry name" value="Carbonic anhydrase"/>
    <property type="match status" value="1"/>
</dbReference>